<dbReference type="Proteomes" id="UP000516314">
    <property type="component" value="Chromosome 3"/>
</dbReference>
<gene>
    <name evidence="1" type="ORF">AT9943_LOCUS13438</name>
</gene>
<name>A0A7G2EX95_ARATH</name>
<sequence length="41" mass="4591">MRLPDVVSTLSKAAKQNGEVTFVHTALHYWNGKGLFFGIWA</sequence>
<evidence type="ECO:0000313" key="1">
    <source>
        <dbReference type="EMBL" id="CAD5325608.1"/>
    </source>
</evidence>
<dbReference type="AlphaFoldDB" id="A0A7G2EX95"/>
<reference evidence="1 2" key="1">
    <citation type="submission" date="2020-09" db="EMBL/GenBank/DDBJ databases">
        <authorList>
            <person name="Ashkenazy H."/>
        </authorList>
    </citation>
    <scope>NUCLEOTIDE SEQUENCE [LARGE SCALE GENOMIC DNA]</scope>
    <source>
        <strain evidence="2">cv. Cdm-0</strain>
    </source>
</reference>
<proteinExistence type="predicted"/>
<dbReference type="EMBL" id="LR881468">
    <property type="protein sequence ID" value="CAD5325608.1"/>
    <property type="molecule type" value="Genomic_DNA"/>
</dbReference>
<evidence type="ECO:0000313" key="2">
    <source>
        <dbReference type="Proteomes" id="UP000516314"/>
    </source>
</evidence>
<protein>
    <submittedName>
        <fullName evidence="1">(thale cress) hypothetical protein</fullName>
    </submittedName>
</protein>
<organism evidence="1 2">
    <name type="scientific">Arabidopsis thaliana</name>
    <name type="common">Mouse-ear cress</name>
    <dbReference type="NCBI Taxonomy" id="3702"/>
    <lineage>
        <taxon>Eukaryota</taxon>
        <taxon>Viridiplantae</taxon>
        <taxon>Streptophyta</taxon>
        <taxon>Embryophyta</taxon>
        <taxon>Tracheophyta</taxon>
        <taxon>Spermatophyta</taxon>
        <taxon>Magnoliopsida</taxon>
        <taxon>eudicotyledons</taxon>
        <taxon>Gunneridae</taxon>
        <taxon>Pentapetalae</taxon>
        <taxon>rosids</taxon>
        <taxon>malvids</taxon>
        <taxon>Brassicales</taxon>
        <taxon>Brassicaceae</taxon>
        <taxon>Camelineae</taxon>
        <taxon>Arabidopsis</taxon>
    </lineage>
</organism>
<accession>A0A7G2EX95</accession>